<dbReference type="GO" id="GO:0016791">
    <property type="term" value="F:phosphatase activity"/>
    <property type="evidence" value="ECO:0007669"/>
    <property type="project" value="TreeGrafter"/>
</dbReference>
<evidence type="ECO:0000313" key="1">
    <source>
        <dbReference type="EMBL" id="MST66820.1"/>
    </source>
</evidence>
<dbReference type="RefSeq" id="WP_154432370.1">
    <property type="nucleotide sequence ID" value="NZ_VUMS01000014.1"/>
</dbReference>
<name>A0A7X2TMB5_9FIRM</name>
<dbReference type="Gene3D" id="3.40.50.1240">
    <property type="entry name" value="Phosphoglycerate mutase-like"/>
    <property type="match status" value="1"/>
</dbReference>
<dbReference type="InterPro" id="IPR050275">
    <property type="entry name" value="PGM_Phosphatase"/>
</dbReference>
<dbReference type="Proteomes" id="UP000440513">
    <property type="component" value="Unassembled WGS sequence"/>
</dbReference>
<dbReference type="SMART" id="SM00855">
    <property type="entry name" value="PGAM"/>
    <property type="match status" value="1"/>
</dbReference>
<dbReference type="CDD" id="cd07067">
    <property type="entry name" value="HP_PGM_like"/>
    <property type="match status" value="1"/>
</dbReference>
<dbReference type="PANTHER" id="PTHR48100:SF10">
    <property type="entry name" value="2-CARBOXY-D-ARABINITOL-1-PHOSPHATASE-RELATED"/>
    <property type="match status" value="1"/>
</dbReference>
<dbReference type="Pfam" id="PF00300">
    <property type="entry name" value="His_Phos_1"/>
    <property type="match status" value="1"/>
</dbReference>
<evidence type="ECO:0000313" key="2">
    <source>
        <dbReference type="Proteomes" id="UP000440513"/>
    </source>
</evidence>
<accession>A0A7X2TMB5</accession>
<dbReference type="AlphaFoldDB" id="A0A7X2TMB5"/>
<dbReference type="PANTHER" id="PTHR48100">
    <property type="entry name" value="BROAD-SPECIFICITY PHOSPHATASE YOR283W-RELATED"/>
    <property type="match status" value="1"/>
</dbReference>
<keyword evidence="2" id="KW-1185">Reference proteome</keyword>
<comment type="caution">
    <text evidence="1">The sequence shown here is derived from an EMBL/GenBank/DDBJ whole genome shotgun (WGS) entry which is preliminary data.</text>
</comment>
<dbReference type="InterPro" id="IPR013078">
    <property type="entry name" value="His_Pase_superF_clade-1"/>
</dbReference>
<sequence length="204" mass="23231">MRIYLIRHGKTPGNQLNRYIGITDEPVLEEDQEQLKKQNYPKAERLFVSPLLRCRQTAACIYPGQEQQVIQNLRECDFGRFENKNWKEMTGDAEYQAWVDSNATLPFPGGEDPQEFRDRACQGFLEGLKLCAEDGTESAAFVVHGGIIMAVLERFADRKKAFYEWHVGNGEGYEAETDPAAWSDASGQQPVLRVVNPIQMTKQQ</sequence>
<dbReference type="SUPFAM" id="SSF53254">
    <property type="entry name" value="Phosphoglycerate mutase-like"/>
    <property type="match status" value="1"/>
</dbReference>
<dbReference type="EMBL" id="VUMS01000014">
    <property type="protein sequence ID" value="MST66820.1"/>
    <property type="molecule type" value="Genomic_DNA"/>
</dbReference>
<organism evidence="1 2">
    <name type="scientific">Oliverpabstia intestinalis</name>
    <dbReference type="NCBI Taxonomy" id="2606633"/>
    <lineage>
        <taxon>Bacteria</taxon>
        <taxon>Bacillati</taxon>
        <taxon>Bacillota</taxon>
        <taxon>Clostridia</taxon>
        <taxon>Lachnospirales</taxon>
        <taxon>Lachnospiraceae</taxon>
        <taxon>Oliverpabstia</taxon>
    </lineage>
</organism>
<protein>
    <submittedName>
        <fullName evidence="1">Phosphoglycerate mutase family protein</fullName>
    </submittedName>
</protein>
<dbReference type="InterPro" id="IPR029033">
    <property type="entry name" value="His_PPase_superfam"/>
</dbReference>
<proteinExistence type="predicted"/>
<reference evidence="1 2" key="1">
    <citation type="submission" date="2019-08" db="EMBL/GenBank/DDBJ databases">
        <title>In-depth cultivation of the pig gut microbiome towards novel bacterial diversity and tailored functional studies.</title>
        <authorList>
            <person name="Wylensek D."/>
            <person name="Hitch T.C.A."/>
            <person name="Clavel T."/>
        </authorList>
    </citation>
    <scope>NUCLEOTIDE SEQUENCE [LARGE SCALE GENOMIC DNA]</scope>
    <source>
        <strain evidence="1 2">BSM-380-WT-5A</strain>
    </source>
</reference>
<gene>
    <name evidence="1" type="ORF">FYJ57_08795</name>
</gene>